<dbReference type="Proteomes" id="UP000230000">
    <property type="component" value="Unassembled WGS sequence"/>
</dbReference>
<dbReference type="AlphaFoldDB" id="A0A2M9CWY4"/>
<gene>
    <name evidence="1" type="ORF">BXY57_1928</name>
</gene>
<evidence type="ECO:0000313" key="1">
    <source>
        <dbReference type="EMBL" id="PJJ76318.1"/>
    </source>
</evidence>
<sequence>MHTGFLQAKNMLSGVGLAGVILLLSSCHKSEQAPSPDMGYGYFPIYVGMERHYWLDSIVYHDFDGSVDTSHYEAWDQVDTSYTDDSGQTVFRILRQLRPLGSATWQPNTSIAITLLPRRMEWLEDNLRFIKLIFPVQENASWNGNVYIETNLNPDLQYLNGWTYTYQQVNQPASLGGIRFDSSLTVMQANDSLLSHTYAFRTYSIEQYARGIGLVYRHFIHWEQQCASYDSQGNCQALKPRNGVEVILSLKDTL</sequence>
<evidence type="ECO:0000313" key="2">
    <source>
        <dbReference type="Proteomes" id="UP000230000"/>
    </source>
</evidence>
<organism evidence="1 2">
    <name type="scientific">Thermoflavifilum aggregans</name>
    <dbReference type="NCBI Taxonomy" id="454188"/>
    <lineage>
        <taxon>Bacteria</taxon>
        <taxon>Pseudomonadati</taxon>
        <taxon>Bacteroidota</taxon>
        <taxon>Chitinophagia</taxon>
        <taxon>Chitinophagales</taxon>
        <taxon>Chitinophagaceae</taxon>
        <taxon>Thermoflavifilum</taxon>
    </lineage>
</organism>
<name>A0A2M9CWY4_9BACT</name>
<protein>
    <submittedName>
        <fullName evidence="1">Uncharacterized protein</fullName>
    </submittedName>
</protein>
<reference evidence="1 2" key="1">
    <citation type="submission" date="2017-11" db="EMBL/GenBank/DDBJ databases">
        <title>Genomic Encyclopedia of Archaeal and Bacterial Type Strains, Phase II (KMG-II): From Individual Species to Whole Genera.</title>
        <authorList>
            <person name="Goeker M."/>
        </authorList>
    </citation>
    <scope>NUCLEOTIDE SEQUENCE [LARGE SCALE GENOMIC DNA]</scope>
    <source>
        <strain evidence="1 2">DSM 27268</strain>
    </source>
</reference>
<accession>A0A2M9CWY4</accession>
<keyword evidence="2" id="KW-1185">Reference proteome</keyword>
<comment type="caution">
    <text evidence="1">The sequence shown here is derived from an EMBL/GenBank/DDBJ whole genome shotgun (WGS) entry which is preliminary data.</text>
</comment>
<dbReference type="EMBL" id="PGFG01000001">
    <property type="protein sequence ID" value="PJJ76318.1"/>
    <property type="molecule type" value="Genomic_DNA"/>
</dbReference>
<proteinExistence type="predicted"/>